<sequence length="773" mass="80823">MVVTALGVGEAAAMSRRAAQGLDNPGFTVGDEAPAAAAEAFGRPFALDDSQYDEIDLTDKSGGDSAATSPDTGEPPPPGAASKGAGDADGDARCGWCLFRPGLLQRFRTAKWVLFWLCWAGTMQGMVVNGFVNVVISTIERRFALRSTQSGLVAGGYDIASFACMVPVTYLGGRPGASKPRWLGWGVVVMGIGSLVFALPHFASGPYRGATSAPNVCHNVTDLYGETGAVPGCPAAGAGGEAEHLSRYMWVFLLGQLLHGVGASPLYTLGVTFIDENVTKKMSSVYLGIYYTMAIIGPAAGYVLGGELLKVYVDFVTVDSADMGLTPNSNVWVGAWWIGFLFAGALCLLLAAPLMAFPPALPGAAELQAQKVSEAHGDSRAQAFSKVRELPRALRSLLGNPTFFFLNLAGASEGLLIAGFAAFLPKLIENQFSLSASRAALLVGLITVPAGGGGTFLGGYLVKRLGLTCSGIIKLCVTATVLGAAFTSCFFLSCPNLQFAGVNAPYGNASAGGGAPAATGIGGGALDAPCNAGCGCSPARFDPVCGVDGVMYYSPCHAGCAREATLADLKVFDECACVTAPPREMSREDGGDVIFQATNETCASKCPYMWAFVVLAFFTMLFTFMATMPALSATLRCVQDDQRSFALGIQWIKVRLLGTIPAPIVFGKLIDETCRLWQEPCPGFDPSEGACLVYNNDFMARYMLALAFIGKAASLLFFFLAWWFYIPPSSLREALATAGTPSSVETPSVPPTTGPVLMNGHAGPHDDGLPVPA</sequence>
<evidence type="ECO:0000256" key="9">
    <source>
        <dbReference type="SAM" id="MobiDB-lite"/>
    </source>
</evidence>
<evidence type="ECO:0000256" key="4">
    <source>
        <dbReference type="ARBA" id="ARBA00022692"/>
    </source>
</evidence>
<keyword evidence="3" id="KW-1003">Cell membrane</keyword>
<evidence type="ECO:0000259" key="10">
    <source>
        <dbReference type="PROSITE" id="PS50850"/>
    </source>
</evidence>
<dbReference type="AlphaFoldDB" id="A0AAN9ZCS6"/>
<dbReference type="GO" id="GO:0016323">
    <property type="term" value="C:basolateral plasma membrane"/>
    <property type="evidence" value="ECO:0007669"/>
    <property type="project" value="TreeGrafter"/>
</dbReference>
<dbReference type="Pfam" id="PF07648">
    <property type="entry name" value="Kazal_2"/>
    <property type="match status" value="1"/>
</dbReference>
<feature type="transmembrane region" description="Helical" evidence="8">
    <location>
        <begin position="248"/>
        <end position="273"/>
    </location>
</feature>
<dbReference type="GO" id="GO:0015347">
    <property type="term" value="F:sodium-independent organic anion transmembrane transporter activity"/>
    <property type="evidence" value="ECO:0007669"/>
    <property type="project" value="TreeGrafter"/>
</dbReference>
<accession>A0AAN9ZCS6</accession>
<feature type="transmembrane region" description="Helical" evidence="8">
    <location>
        <begin position="608"/>
        <end position="626"/>
    </location>
</feature>
<evidence type="ECO:0000256" key="1">
    <source>
        <dbReference type="ARBA" id="ARBA00004651"/>
    </source>
</evidence>
<evidence type="ECO:0000313" key="13">
    <source>
        <dbReference type="Proteomes" id="UP001378592"/>
    </source>
</evidence>
<evidence type="ECO:0000313" key="12">
    <source>
        <dbReference type="EMBL" id="KAK7869820.1"/>
    </source>
</evidence>
<feature type="transmembrane region" description="Helical" evidence="8">
    <location>
        <begin position="402"/>
        <end position="424"/>
    </location>
</feature>
<dbReference type="InterPro" id="IPR002350">
    <property type="entry name" value="Kazal_dom"/>
</dbReference>
<dbReference type="InterPro" id="IPR004156">
    <property type="entry name" value="OATP"/>
</dbReference>
<keyword evidence="8" id="KW-0813">Transport</keyword>
<dbReference type="PANTHER" id="PTHR11388">
    <property type="entry name" value="ORGANIC ANION TRANSPORTER"/>
    <property type="match status" value="1"/>
</dbReference>
<dbReference type="GO" id="GO:0043252">
    <property type="term" value="P:sodium-independent organic anion transport"/>
    <property type="evidence" value="ECO:0007669"/>
    <property type="project" value="TreeGrafter"/>
</dbReference>
<comment type="similarity">
    <text evidence="2 8">Belongs to the organo anion transporter (TC 2.A.60) family.</text>
</comment>
<feature type="compositionally biased region" description="Basic and acidic residues" evidence="9">
    <location>
        <begin position="763"/>
        <end position="773"/>
    </location>
</feature>
<dbReference type="SUPFAM" id="SSF103473">
    <property type="entry name" value="MFS general substrate transporter"/>
    <property type="match status" value="2"/>
</dbReference>
<name>A0AAN9ZCS6_9ORTH</name>
<dbReference type="CDD" id="cd17403">
    <property type="entry name" value="MFS_SLCO4_OATP4"/>
    <property type="match status" value="1"/>
</dbReference>
<evidence type="ECO:0000256" key="3">
    <source>
        <dbReference type="ARBA" id="ARBA00022475"/>
    </source>
</evidence>
<comment type="caution">
    <text evidence="8">Lacks conserved residue(s) required for the propagation of feature annotation.</text>
</comment>
<feature type="transmembrane region" description="Helical" evidence="8">
    <location>
        <begin position="113"/>
        <end position="139"/>
    </location>
</feature>
<comment type="subcellular location">
    <subcellularLocation>
        <location evidence="1 8">Cell membrane</location>
        <topology evidence="1 8">Multi-pass membrane protein</topology>
    </subcellularLocation>
</comment>
<evidence type="ECO:0000256" key="8">
    <source>
        <dbReference type="RuleBase" id="RU362056"/>
    </source>
</evidence>
<proteinExistence type="inferred from homology"/>
<feature type="transmembrane region" description="Helical" evidence="8">
    <location>
        <begin position="182"/>
        <end position="203"/>
    </location>
</feature>
<feature type="domain" description="Kazal-like" evidence="11">
    <location>
        <begin position="524"/>
        <end position="576"/>
    </location>
</feature>
<dbReference type="PROSITE" id="PS50850">
    <property type="entry name" value="MFS"/>
    <property type="match status" value="1"/>
</dbReference>
<dbReference type="PANTHER" id="PTHR11388:SF100">
    <property type="entry name" value="SOLUTE CARRIER ORGANIC ANION TRANSPORTER FAMILY MEMBER 4A1"/>
    <property type="match status" value="1"/>
</dbReference>
<keyword evidence="5 8" id="KW-1133">Transmembrane helix</keyword>
<keyword evidence="7" id="KW-1015">Disulfide bond</keyword>
<feature type="transmembrane region" description="Helical" evidence="8">
    <location>
        <begin position="436"/>
        <end position="460"/>
    </location>
</feature>
<dbReference type="InterPro" id="IPR020846">
    <property type="entry name" value="MFS_dom"/>
</dbReference>
<feature type="transmembrane region" description="Helical" evidence="8">
    <location>
        <begin position="151"/>
        <end position="170"/>
    </location>
</feature>
<protein>
    <recommendedName>
        <fullName evidence="8">Solute carrier organic anion transporter family member</fullName>
    </recommendedName>
</protein>
<evidence type="ECO:0000256" key="2">
    <source>
        <dbReference type="ARBA" id="ARBA00009657"/>
    </source>
</evidence>
<gene>
    <name evidence="12" type="ORF">R5R35_008040</name>
</gene>
<feature type="domain" description="Major facilitator superfamily (MFS) profile" evidence="10">
    <location>
        <begin position="113"/>
        <end position="730"/>
    </location>
</feature>
<evidence type="ECO:0000256" key="6">
    <source>
        <dbReference type="ARBA" id="ARBA00023136"/>
    </source>
</evidence>
<keyword evidence="4 8" id="KW-0812">Transmembrane</keyword>
<dbReference type="EMBL" id="JAZDUA010000068">
    <property type="protein sequence ID" value="KAK7869820.1"/>
    <property type="molecule type" value="Genomic_DNA"/>
</dbReference>
<keyword evidence="8" id="KW-0406">Ion transport</keyword>
<feature type="transmembrane region" description="Helical" evidence="8">
    <location>
        <begin position="472"/>
        <end position="493"/>
    </location>
</feature>
<evidence type="ECO:0000256" key="5">
    <source>
        <dbReference type="ARBA" id="ARBA00022989"/>
    </source>
</evidence>
<reference evidence="12 13" key="1">
    <citation type="submission" date="2024-03" db="EMBL/GenBank/DDBJ databases">
        <title>The genome assembly and annotation of the cricket Gryllus longicercus Weissman &amp; Gray.</title>
        <authorList>
            <person name="Szrajer S."/>
            <person name="Gray D."/>
            <person name="Ylla G."/>
        </authorList>
    </citation>
    <scope>NUCLEOTIDE SEQUENCE [LARGE SCALE GENOMIC DNA]</scope>
    <source>
        <strain evidence="12">DAG 2021-001</strain>
        <tissue evidence="12">Whole body minus gut</tissue>
    </source>
</reference>
<keyword evidence="6 8" id="KW-0472">Membrane</keyword>
<dbReference type="InterPro" id="IPR036058">
    <property type="entry name" value="Kazal_dom_sf"/>
</dbReference>
<comment type="caution">
    <text evidence="12">The sequence shown here is derived from an EMBL/GenBank/DDBJ whole genome shotgun (WGS) entry which is preliminary data.</text>
</comment>
<dbReference type="Pfam" id="PF03137">
    <property type="entry name" value="OATP"/>
    <property type="match status" value="1"/>
</dbReference>
<dbReference type="Gene3D" id="3.30.60.30">
    <property type="match status" value="1"/>
</dbReference>
<dbReference type="GO" id="GO:0006811">
    <property type="term" value="P:monoatomic ion transport"/>
    <property type="evidence" value="ECO:0007669"/>
    <property type="project" value="UniProtKB-KW"/>
</dbReference>
<dbReference type="PROSITE" id="PS51465">
    <property type="entry name" value="KAZAL_2"/>
    <property type="match status" value="1"/>
</dbReference>
<dbReference type="NCBIfam" id="TIGR00805">
    <property type="entry name" value="oat"/>
    <property type="match status" value="1"/>
</dbReference>
<feature type="transmembrane region" description="Helical" evidence="8">
    <location>
        <begin position="335"/>
        <end position="357"/>
    </location>
</feature>
<feature type="transmembrane region" description="Helical" evidence="8">
    <location>
        <begin position="702"/>
        <end position="725"/>
    </location>
</feature>
<evidence type="ECO:0000259" key="11">
    <source>
        <dbReference type="PROSITE" id="PS51465"/>
    </source>
</evidence>
<feature type="transmembrane region" description="Helical" evidence="8">
    <location>
        <begin position="285"/>
        <end position="305"/>
    </location>
</feature>
<evidence type="ECO:0000256" key="7">
    <source>
        <dbReference type="ARBA" id="ARBA00023157"/>
    </source>
</evidence>
<organism evidence="12 13">
    <name type="scientific">Gryllus longicercus</name>
    <dbReference type="NCBI Taxonomy" id="2509291"/>
    <lineage>
        <taxon>Eukaryota</taxon>
        <taxon>Metazoa</taxon>
        <taxon>Ecdysozoa</taxon>
        <taxon>Arthropoda</taxon>
        <taxon>Hexapoda</taxon>
        <taxon>Insecta</taxon>
        <taxon>Pterygota</taxon>
        <taxon>Neoptera</taxon>
        <taxon>Polyneoptera</taxon>
        <taxon>Orthoptera</taxon>
        <taxon>Ensifera</taxon>
        <taxon>Gryllidea</taxon>
        <taxon>Grylloidea</taxon>
        <taxon>Gryllidae</taxon>
        <taxon>Gryllinae</taxon>
        <taxon>Gryllus</taxon>
    </lineage>
</organism>
<feature type="region of interest" description="Disordered" evidence="9">
    <location>
        <begin position="58"/>
        <end position="87"/>
    </location>
</feature>
<dbReference type="Proteomes" id="UP001378592">
    <property type="component" value="Unassembled WGS sequence"/>
</dbReference>
<dbReference type="Gene3D" id="1.20.1250.20">
    <property type="entry name" value="MFS general substrate transporter like domains"/>
    <property type="match status" value="1"/>
</dbReference>
<dbReference type="SUPFAM" id="SSF100895">
    <property type="entry name" value="Kazal-type serine protease inhibitors"/>
    <property type="match status" value="1"/>
</dbReference>
<dbReference type="InterPro" id="IPR036259">
    <property type="entry name" value="MFS_trans_sf"/>
</dbReference>
<feature type="region of interest" description="Disordered" evidence="9">
    <location>
        <begin position="740"/>
        <end position="773"/>
    </location>
</feature>
<keyword evidence="13" id="KW-1185">Reference proteome</keyword>